<proteinExistence type="inferred from homology"/>
<evidence type="ECO:0000256" key="8">
    <source>
        <dbReference type="PIRSR" id="PIRSR001111-50"/>
    </source>
</evidence>
<dbReference type="PIRSF" id="PIRSF001111">
    <property type="entry name" value="Isochorismatase"/>
    <property type="match status" value="1"/>
</dbReference>
<comment type="catalytic activity">
    <reaction evidence="7">
        <text>isochorismate + H2O = (2S,3S)-2,3-dihydroxy-2,3-dihydrobenzoate + pyruvate</text>
        <dbReference type="Rhea" id="RHEA:11112"/>
        <dbReference type="ChEBI" id="CHEBI:15361"/>
        <dbReference type="ChEBI" id="CHEBI:15377"/>
        <dbReference type="ChEBI" id="CHEBI:29780"/>
        <dbReference type="ChEBI" id="CHEBI:58764"/>
        <dbReference type="EC" id="3.3.2.1"/>
    </reaction>
</comment>
<dbReference type="PROSITE" id="PS50075">
    <property type="entry name" value="CARRIER"/>
    <property type="match status" value="1"/>
</dbReference>
<name>A0ABD5IYC0_9BACL</name>
<protein>
    <recommendedName>
        <fullName evidence="3">isochorismatase</fullName>
        <ecNumber evidence="3">3.3.2.1</ecNumber>
    </recommendedName>
</protein>
<comment type="pathway">
    <text evidence="1">Siderophore biosynthesis.</text>
</comment>
<accession>A0ABD5IYC0</accession>
<keyword evidence="6" id="KW-0378">Hydrolase</keyword>
<feature type="modified residue" description="O-(pantetheine 4'-phosphoryl)serine" evidence="8">
    <location>
        <position position="252"/>
    </location>
</feature>
<dbReference type="GO" id="GO:0008908">
    <property type="term" value="F:isochorismatase activity"/>
    <property type="evidence" value="ECO:0007669"/>
    <property type="project" value="UniProtKB-EC"/>
</dbReference>
<comment type="cofactor">
    <cofactor evidence="8">
        <name>pantetheine 4'-phosphate</name>
        <dbReference type="ChEBI" id="CHEBI:47942"/>
    </cofactor>
    <text evidence="8">Binds 1 phosphopantetheine covalently.</text>
</comment>
<evidence type="ECO:0000256" key="5">
    <source>
        <dbReference type="ARBA" id="ARBA00022553"/>
    </source>
</evidence>
<evidence type="ECO:0000256" key="4">
    <source>
        <dbReference type="ARBA" id="ARBA00022450"/>
    </source>
</evidence>
<dbReference type="InterPro" id="IPR000868">
    <property type="entry name" value="Isochorismatase-like_dom"/>
</dbReference>
<feature type="domain" description="Carrier" evidence="9">
    <location>
        <begin position="215"/>
        <end position="291"/>
    </location>
</feature>
<comment type="caution">
    <text evidence="10">The sequence shown here is derived from an EMBL/GenBank/DDBJ whole genome shotgun (WGS) entry which is preliminary data.</text>
</comment>
<dbReference type="RefSeq" id="WP_328219036.1">
    <property type="nucleotide sequence ID" value="NZ_JARTLI010000035.1"/>
</dbReference>
<dbReference type="FunFam" id="3.40.50.850:FF:000002">
    <property type="entry name" value="Vibriobactin-specific isochorismatase"/>
    <property type="match status" value="1"/>
</dbReference>
<dbReference type="PRINTS" id="PR01398">
    <property type="entry name" value="ISCHRISMTASE"/>
</dbReference>
<evidence type="ECO:0000256" key="6">
    <source>
        <dbReference type="ARBA" id="ARBA00022801"/>
    </source>
</evidence>
<dbReference type="EC" id="3.3.2.1" evidence="3"/>
<gene>
    <name evidence="10" type="ORF">P9850_13360</name>
</gene>
<keyword evidence="5 8" id="KW-0597">Phosphoprotein</keyword>
<dbReference type="PANTHER" id="PTHR43540:SF3">
    <property type="entry name" value="ENTEROBACTIN SYNTHASE COMPONENT B"/>
    <property type="match status" value="1"/>
</dbReference>
<evidence type="ECO:0000313" key="11">
    <source>
        <dbReference type="Proteomes" id="UP001339962"/>
    </source>
</evidence>
<keyword evidence="4 8" id="KW-0596">Phosphopantetheine</keyword>
<dbReference type="Gene3D" id="1.10.1200.10">
    <property type="entry name" value="ACP-like"/>
    <property type="match status" value="1"/>
</dbReference>
<evidence type="ECO:0000313" key="10">
    <source>
        <dbReference type="EMBL" id="MED5052794.1"/>
    </source>
</evidence>
<evidence type="ECO:0000259" key="9">
    <source>
        <dbReference type="PROSITE" id="PS50075"/>
    </source>
</evidence>
<comment type="similarity">
    <text evidence="2">Belongs to the isochorismatase family.</text>
</comment>
<dbReference type="EMBL" id="JARTLI010000035">
    <property type="protein sequence ID" value="MED5052794.1"/>
    <property type="molecule type" value="Genomic_DNA"/>
</dbReference>
<reference evidence="10 11" key="1">
    <citation type="submission" date="2023-03" db="EMBL/GenBank/DDBJ databases">
        <title>Bacillus Genome Sequencing.</title>
        <authorList>
            <person name="Dunlap C."/>
        </authorList>
    </citation>
    <scope>NUCLEOTIDE SEQUENCE [LARGE SCALE GENOMIC DNA]</scope>
    <source>
        <strain evidence="10 11">NRS-38</strain>
    </source>
</reference>
<dbReference type="InterPro" id="IPR016291">
    <property type="entry name" value="Isochorismatase"/>
</dbReference>
<dbReference type="SUPFAM" id="SSF52499">
    <property type="entry name" value="Isochorismatase-like hydrolases"/>
    <property type="match status" value="1"/>
</dbReference>
<evidence type="ECO:0000256" key="1">
    <source>
        <dbReference type="ARBA" id="ARBA00004924"/>
    </source>
</evidence>
<dbReference type="AlphaFoldDB" id="A0ABD5IYC0"/>
<dbReference type="InterPro" id="IPR009081">
    <property type="entry name" value="PP-bd_ACP"/>
</dbReference>
<dbReference type="PANTHER" id="PTHR43540">
    <property type="entry name" value="PEROXYUREIDOACRYLATE/UREIDOACRYLATE AMIDOHYDROLASE-RELATED"/>
    <property type="match status" value="1"/>
</dbReference>
<dbReference type="InterPro" id="IPR036380">
    <property type="entry name" value="Isochorismatase-like_sf"/>
</dbReference>
<dbReference type="InterPro" id="IPR036736">
    <property type="entry name" value="ACP-like_sf"/>
</dbReference>
<evidence type="ECO:0000256" key="2">
    <source>
        <dbReference type="ARBA" id="ARBA00006336"/>
    </source>
</evidence>
<dbReference type="SUPFAM" id="SSF47336">
    <property type="entry name" value="ACP-like"/>
    <property type="match status" value="1"/>
</dbReference>
<dbReference type="FunFam" id="1.10.1200.10:FF:000021">
    <property type="entry name" value="Isochorismatase"/>
    <property type="match status" value="1"/>
</dbReference>
<dbReference type="Proteomes" id="UP001339962">
    <property type="component" value="Unassembled WGS sequence"/>
</dbReference>
<dbReference type="InterPro" id="IPR050272">
    <property type="entry name" value="Isochorismatase-like_hydrls"/>
</dbReference>
<dbReference type="Pfam" id="PF00857">
    <property type="entry name" value="Isochorismatase"/>
    <property type="match status" value="1"/>
</dbReference>
<dbReference type="Pfam" id="PF00550">
    <property type="entry name" value="PP-binding"/>
    <property type="match status" value="1"/>
</dbReference>
<dbReference type="Gene3D" id="3.40.50.850">
    <property type="entry name" value="Isochorismatase-like"/>
    <property type="match status" value="1"/>
</dbReference>
<organism evidence="10 11">
    <name type="scientific">Anoxybacteroides rupiense</name>
    <dbReference type="NCBI Taxonomy" id="311460"/>
    <lineage>
        <taxon>Bacteria</taxon>
        <taxon>Bacillati</taxon>
        <taxon>Bacillota</taxon>
        <taxon>Bacilli</taxon>
        <taxon>Bacillales</taxon>
        <taxon>Anoxybacillaceae</taxon>
        <taxon>Anoxybacteroides</taxon>
    </lineage>
</organism>
<sequence length="300" mass="33796">MGIPAIPAYPMPLLSELPKNKVLWTLDPKRAVLLIHDMQNYFLDAFTPNASPLVELVSHIQQIKQECKKLGVPVVYSAQPGGQAPEERGLLQDFWGKGIADDPYQKGIIDDLAPDADDIVLTKWRYSAFKKTNLSEILKEQGRDQLIICGVYAHIGCLLTASDAFMQDIQVFFVADAVADFSREQHQMAIQYAASRCAFTMSTQQLLGVLKRAQNPLPLSLEDVRRQVAELLQEEAADLSDQENLIDRGLDSIRIMSLVEKWRRVGAEVTFADLAARPTLSDWWNLLYFPREKVLSHQDS</sequence>
<evidence type="ECO:0000256" key="3">
    <source>
        <dbReference type="ARBA" id="ARBA00012100"/>
    </source>
</evidence>
<evidence type="ECO:0000256" key="7">
    <source>
        <dbReference type="ARBA" id="ARBA00048590"/>
    </source>
</evidence>